<comment type="caution">
    <text evidence="6">The sequence shown here is derived from an EMBL/GenBank/DDBJ whole genome shotgun (WGS) entry which is preliminary data.</text>
</comment>
<comment type="subcellular location">
    <subcellularLocation>
        <location evidence="1">Membrane</location>
        <topology evidence="1">Multi-pass membrane protein</topology>
    </subcellularLocation>
</comment>
<feature type="transmembrane region" description="Helical" evidence="5">
    <location>
        <begin position="34"/>
        <end position="52"/>
    </location>
</feature>
<feature type="transmembrane region" description="Helical" evidence="5">
    <location>
        <begin position="83"/>
        <end position="107"/>
    </location>
</feature>
<dbReference type="EMBL" id="JPKZ01000139">
    <property type="protein sequence ID" value="KHN88951.1"/>
    <property type="molecule type" value="Genomic_DNA"/>
</dbReference>
<proteinExistence type="predicted"/>
<dbReference type="Proteomes" id="UP000031036">
    <property type="component" value="Unassembled WGS sequence"/>
</dbReference>
<keyword evidence="7" id="KW-1185">Reference proteome</keyword>
<dbReference type="Pfam" id="PF10292">
    <property type="entry name" value="7TM_GPCR_Srab"/>
    <property type="match status" value="1"/>
</dbReference>
<keyword evidence="3 5" id="KW-1133">Transmembrane helix</keyword>
<evidence type="ECO:0000256" key="2">
    <source>
        <dbReference type="ARBA" id="ARBA00022692"/>
    </source>
</evidence>
<name>A0A0B2VZG8_TOXCA</name>
<evidence type="ECO:0000313" key="6">
    <source>
        <dbReference type="EMBL" id="KHN88951.1"/>
    </source>
</evidence>
<dbReference type="AlphaFoldDB" id="A0A0B2VZG8"/>
<keyword evidence="4 5" id="KW-0472">Membrane</keyword>
<evidence type="ECO:0000256" key="4">
    <source>
        <dbReference type="ARBA" id="ARBA00023136"/>
    </source>
</evidence>
<organism evidence="6 7">
    <name type="scientific">Toxocara canis</name>
    <name type="common">Canine roundworm</name>
    <dbReference type="NCBI Taxonomy" id="6265"/>
    <lineage>
        <taxon>Eukaryota</taxon>
        <taxon>Metazoa</taxon>
        <taxon>Ecdysozoa</taxon>
        <taxon>Nematoda</taxon>
        <taxon>Chromadorea</taxon>
        <taxon>Rhabditida</taxon>
        <taxon>Spirurina</taxon>
        <taxon>Ascaridomorpha</taxon>
        <taxon>Ascaridoidea</taxon>
        <taxon>Toxocaridae</taxon>
        <taxon>Toxocara</taxon>
    </lineage>
</organism>
<protein>
    <submittedName>
        <fullName evidence="6">Uncharacterized protein</fullName>
    </submittedName>
</protein>
<dbReference type="InterPro" id="IPR019408">
    <property type="entry name" value="7TM_GPCR_serpentine_rcpt_Srab"/>
</dbReference>
<gene>
    <name evidence="6" type="ORF">Tcan_05308</name>
</gene>
<reference evidence="6 7" key="1">
    <citation type="submission" date="2014-11" db="EMBL/GenBank/DDBJ databases">
        <title>Genetic blueprint of the zoonotic pathogen Toxocara canis.</title>
        <authorList>
            <person name="Zhu X.-Q."/>
            <person name="Korhonen P.K."/>
            <person name="Cai H."/>
            <person name="Young N.D."/>
            <person name="Nejsum P."/>
            <person name="von Samson-Himmelstjerna G."/>
            <person name="Boag P.R."/>
            <person name="Tan P."/>
            <person name="Li Q."/>
            <person name="Min J."/>
            <person name="Yang Y."/>
            <person name="Wang X."/>
            <person name="Fang X."/>
            <person name="Hall R.S."/>
            <person name="Hofmann A."/>
            <person name="Sternberg P.W."/>
            <person name="Jex A.R."/>
            <person name="Gasser R.B."/>
        </authorList>
    </citation>
    <scope>NUCLEOTIDE SEQUENCE [LARGE SCALE GENOMIC DNA]</scope>
    <source>
        <strain evidence="6">PN_DK_2014</strain>
    </source>
</reference>
<evidence type="ECO:0000256" key="1">
    <source>
        <dbReference type="ARBA" id="ARBA00004141"/>
    </source>
</evidence>
<feature type="transmembrane region" description="Helical" evidence="5">
    <location>
        <begin position="127"/>
        <end position="145"/>
    </location>
</feature>
<dbReference type="OrthoDB" id="10460122at2759"/>
<sequence length="193" mass="21766">MIGSINISIPANTYLVYCSSVTSSAVNKSRLLEIATPSVTLCAILFAIIYFLSRRKLTLNTSGSVESLSCRFQLKENVKSNRLLTIASLVYTVTSLTDISIVIGTSHFLKDNQLEYVSAWRANAKEFASLSMPVFINIYSLIFIFGHEYFKHRTAAMFCCHRSYFDRSDSKIAPSTTTEHHMKILGRIWENGR</sequence>
<evidence type="ECO:0000256" key="5">
    <source>
        <dbReference type="SAM" id="Phobius"/>
    </source>
</evidence>
<dbReference type="GO" id="GO:0016020">
    <property type="term" value="C:membrane"/>
    <property type="evidence" value="ECO:0007669"/>
    <property type="project" value="UniProtKB-SubCell"/>
</dbReference>
<accession>A0A0B2VZG8</accession>
<keyword evidence="2 5" id="KW-0812">Transmembrane</keyword>
<evidence type="ECO:0000256" key="3">
    <source>
        <dbReference type="ARBA" id="ARBA00022989"/>
    </source>
</evidence>
<evidence type="ECO:0000313" key="7">
    <source>
        <dbReference type="Proteomes" id="UP000031036"/>
    </source>
</evidence>